<dbReference type="EMBL" id="JALAXJ010000009">
    <property type="protein sequence ID" value="MCY9229775.1"/>
    <property type="molecule type" value="Genomic_DNA"/>
</dbReference>
<organism evidence="2 3">
    <name type="scientific">Bacillus inaquosorum</name>
    <dbReference type="NCBI Taxonomy" id="483913"/>
    <lineage>
        <taxon>Bacteria</taxon>
        <taxon>Bacillati</taxon>
        <taxon>Bacillota</taxon>
        <taxon>Bacilli</taxon>
        <taxon>Bacillales</taxon>
        <taxon>Bacillaceae</taxon>
        <taxon>Bacillus</taxon>
    </lineage>
</organism>
<comment type="caution">
    <text evidence="2">The sequence shown here is derived from an EMBL/GenBank/DDBJ whole genome shotgun (WGS) entry which is preliminary data.</text>
</comment>
<evidence type="ECO:0000313" key="2">
    <source>
        <dbReference type="EMBL" id="MCY9229775.1"/>
    </source>
</evidence>
<dbReference type="GO" id="GO:0016853">
    <property type="term" value="F:isomerase activity"/>
    <property type="evidence" value="ECO:0007669"/>
    <property type="project" value="UniProtKB-KW"/>
</dbReference>
<dbReference type="InterPro" id="IPR036237">
    <property type="entry name" value="Xyl_isomerase-like_sf"/>
</dbReference>
<reference evidence="2" key="1">
    <citation type="submission" date="2022-02" db="EMBL/GenBank/DDBJ databases">
        <title>Crop Bioprotection Bacillus Genome Sequencing.</title>
        <authorList>
            <person name="Dunlap C."/>
        </authorList>
    </citation>
    <scope>NUCLEOTIDE SEQUENCE</scope>
    <source>
        <strain evidence="2">T20C13</strain>
    </source>
</reference>
<name>A0A9Q4ETB6_9BACI</name>
<keyword evidence="2" id="KW-0413">Isomerase</keyword>
<protein>
    <submittedName>
        <fullName evidence="2">Sugar phosphate isomerase/epimerase</fullName>
    </submittedName>
</protein>
<dbReference type="PANTHER" id="PTHR12110">
    <property type="entry name" value="HYDROXYPYRUVATE ISOMERASE"/>
    <property type="match status" value="1"/>
</dbReference>
<dbReference type="Pfam" id="PF01261">
    <property type="entry name" value="AP_endonuc_2"/>
    <property type="match status" value="1"/>
</dbReference>
<gene>
    <name evidence="2" type="ORF">MOE99_10420</name>
</gene>
<dbReference type="InterPro" id="IPR050312">
    <property type="entry name" value="IolE/XylAMocC-like"/>
</dbReference>
<proteinExistence type="predicted"/>
<evidence type="ECO:0000259" key="1">
    <source>
        <dbReference type="Pfam" id="PF01261"/>
    </source>
</evidence>
<dbReference type="RefSeq" id="WP_268271701.1">
    <property type="nucleotide sequence ID" value="NZ_CP178717.1"/>
</dbReference>
<dbReference type="InterPro" id="IPR013022">
    <property type="entry name" value="Xyl_isomerase-like_TIM-brl"/>
</dbReference>
<evidence type="ECO:0000313" key="3">
    <source>
        <dbReference type="Proteomes" id="UP001066278"/>
    </source>
</evidence>
<accession>A0A9Q4ETB6</accession>
<dbReference type="PANTHER" id="PTHR12110:SF21">
    <property type="entry name" value="XYLOSE ISOMERASE-LIKE TIM BARREL DOMAIN-CONTAINING PROTEIN"/>
    <property type="match status" value="1"/>
</dbReference>
<sequence length="313" mass="34842">MKLSYVTDSLGHLPFEEMLDFAAELGIDTLEMTTGGWSPAPHLNLDELLQSSHKREEFSAALEKRNMTLCALNCSGNPLDPGELGKLHREVTDKTMELAGLLGVKKVIMMSGLPAGGPDDKVPNWITYTVSWPPVLKDILNYQWEEVAIPYWKELVQKAEACGVEKIALENFSSQLVYNPETLFRLRNAVGPMVGLNLDPSHLLWMGADPIIAARELGEAIHHVHGKDVRIERHLAAVNGLLETKEVTDPANRAWNYVAVGCGQDLQWWKEFFSVVKMMGYDGEVSLEMEDLTMSPEAGIRTSIEALKQTISQ</sequence>
<dbReference type="Gene3D" id="3.20.20.150">
    <property type="entry name" value="Divalent-metal-dependent TIM barrel enzymes"/>
    <property type="match status" value="1"/>
</dbReference>
<feature type="domain" description="Xylose isomerase-like TIM barrel" evidence="1">
    <location>
        <begin position="19"/>
        <end position="309"/>
    </location>
</feature>
<dbReference type="Proteomes" id="UP001066278">
    <property type="component" value="Unassembled WGS sequence"/>
</dbReference>
<dbReference type="AlphaFoldDB" id="A0A9Q4ETB6"/>
<dbReference type="SUPFAM" id="SSF51658">
    <property type="entry name" value="Xylose isomerase-like"/>
    <property type="match status" value="1"/>
</dbReference>